<evidence type="ECO:0000313" key="1">
    <source>
        <dbReference type="EMBL" id="MBM2413706.1"/>
    </source>
</evidence>
<accession>A0A9Q2NTV3</accession>
<dbReference type="Gene3D" id="2.170.150.70">
    <property type="match status" value="1"/>
</dbReference>
<evidence type="ECO:0000313" key="2">
    <source>
        <dbReference type="EMBL" id="MBM2418375.1"/>
    </source>
</evidence>
<protein>
    <submittedName>
        <fullName evidence="1">Uncharacterized protein</fullName>
    </submittedName>
</protein>
<reference evidence="1 4" key="1">
    <citation type="submission" date="2021-01" db="EMBL/GenBank/DDBJ databases">
        <title>Diatom-associated Roseobacters Show Island Model of Population Structure.</title>
        <authorList>
            <person name="Qu L."/>
            <person name="Feng X."/>
            <person name="Chen Y."/>
            <person name="Li L."/>
            <person name="Wang X."/>
            <person name="Hu Z."/>
            <person name="Wang H."/>
            <person name="Luo H."/>
        </authorList>
    </citation>
    <scope>NUCLEOTIDE SEQUENCE</scope>
    <source>
        <strain evidence="2 4">CC28-63</strain>
        <strain evidence="1">CC28-69</strain>
    </source>
</reference>
<sequence length="189" mass="20599">MTDDRTHSCVCGKMRWRIAQKAHGTHLVCYCEDCQTAARFLKHQITRLDSDGGTEIFQTLPAHFEFLDGHDHLAVLRLGPKGLLRWHAGCCGTPIANTLPTPTLPFVGAILPPGVDGYGPIKALVNTVGKANHIKETGVLAAHLSIMGRILRARLPGGNRTSPFFDKNGTPIIVPRVLSSHERNAARLD</sequence>
<dbReference type="GeneID" id="62642541"/>
<dbReference type="OrthoDB" id="5500342at2"/>
<evidence type="ECO:0000313" key="3">
    <source>
        <dbReference type="Proteomes" id="UP000755667"/>
    </source>
</evidence>
<keyword evidence="4" id="KW-1185">Reference proteome</keyword>
<dbReference type="EMBL" id="JAFBXF010000010">
    <property type="protein sequence ID" value="MBM2418375.1"/>
    <property type="molecule type" value="Genomic_DNA"/>
</dbReference>
<dbReference type="SUPFAM" id="SSF51316">
    <property type="entry name" value="Mss4-like"/>
    <property type="match status" value="1"/>
</dbReference>
<name>A0A9Q2NTV3_9RHOB</name>
<dbReference type="EMBL" id="JAFBXE010000010">
    <property type="protein sequence ID" value="MBM2413706.1"/>
    <property type="molecule type" value="Genomic_DNA"/>
</dbReference>
<dbReference type="InterPro" id="IPR046149">
    <property type="entry name" value="DUF6151"/>
</dbReference>
<proteinExistence type="predicted"/>
<comment type="caution">
    <text evidence="1">The sequence shown here is derived from an EMBL/GenBank/DDBJ whole genome shotgun (WGS) entry which is preliminary data.</text>
</comment>
<evidence type="ECO:0000313" key="4">
    <source>
        <dbReference type="Proteomes" id="UP000809440"/>
    </source>
</evidence>
<dbReference type="AlphaFoldDB" id="A0A9Q2NTV3"/>
<dbReference type="Proteomes" id="UP000809440">
    <property type="component" value="Unassembled WGS sequence"/>
</dbReference>
<dbReference type="RefSeq" id="WP_138487915.1">
    <property type="nucleotide sequence ID" value="NZ_JAFBWU010000010.1"/>
</dbReference>
<organism evidence="1 3">
    <name type="scientific">Marivita cryptomonadis</name>
    <dbReference type="NCBI Taxonomy" id="505252"/>
    <lineage>
        <taxon>Bacteria</taxon>
        <taxon>Pseudomonadati</taxon>
        <taxon>Pseudomonadota</taxon>
        <taxon>Alphaproteobacteria</taxon>
        <taxon>Rhodobacterales</taxon>
        <taxon>Roseobacteraceae</taxon>
        <taxon>Marivita</taxon>
    </lineage>
</organism>
<dbReference type="Pfam" id="PF19648">
    <property type="entry name" value="DUF6151"/>
    <property type="match status" value="1"/>
</dbReference>
<gene>
    <name evidence="1" type="ORF">JQX41_15425</name>
    <name evidence="2" type="ORF">JQX48_15435</name>
</gene>
<dbReference type="Proteomes" id="UP000755667">
    <property type="component" value="Unassembled WGS sequence"/>
</dbReference>
<dbReference type="InterPro" id="IPR011057">
    <property type="entry name" value="Mss4-like_sf"/>
</dbReference>